<evidence type="ECO:0000256" key="1">
    <source>
        <dbReference type="SAM" id="MobiDB-lite"/>
    </source>
</evidence>
<accession>A0A4C1SGB8</accession>
<keyword evidence="3" id="KW-1185">Reference proteome</keyword>
<organism evidence="2 3">
    <name type="scientific">Eumeta variegata</name>
    <name type="common">Bagworm moth</name>
    <name type="synonym">Eumeta japonica</name>
    <dbReference type="NCBI Taxonomy" id="151549"/>
    <lineage>
        <taxon>Eukaryota</taxon>
        <taxon>Metazoa</taxon>
        <taxon>Ecdysozoa</taxon>
        <taxon>Arthropoda</taxon>
        <taxon>Hexapoda</taxon>
        <taxon>Insecta</taxon>
        <taxon>Pterygota</taxon>
        <taxon>Neoptera</taxon>
        <taxon>Endopterygota</taxon>
        <taxon>Lepidoptera</taxon>
        <taxon>Glossata</taxon>
        <taxon>Ditrysia</taxon>
        <taxon>Tineoidea</taxon>
        <taxon>Psychidae</taxon>
        <taxon>Oiketicinae</taxon>
        <taxon>Eumeta</taxon>
    </lineage>
</organism>
<feature type="region of interest" description="Disordered" evidence="1">
    <location>
        <begin position="61"/>
        <end position="111"/>
    </location>
</feature>
<evidence type="ECO:0000313" key="2">
    <source>
        <dbReference type="EMBL" id="GBP00151.1"/>
    </source>
</evidence>
<sequence length="111" mass="12044">MQKAQCGDTADALTNYRLRAAGGARAVCVAGALSYTKSTFIPSNIQHRALCAYPSYRRRSVVTRPTRSRTTVSEPPAGPARRRSVVTRPTRSRTTVSEPPAGPARFVWPGL</sequence>
<proteinExistence type="predicted"/>
<dbReference type="AlphaFoldDB" id="A0A4C1SGB8"/>
<reference evidence="2 3" key="1">
    <citation type="journal article" date="2019" name="Commun. Biol.">
        <title>The bagworm genome reveals a unique fibroin gene that provides high tensile strength.</title>
        <authorList>
            <person name="Kono N."/>
            <person name="Nakamura H."/>
            <person name="Ohtoshi R."/>
            <person name="Tomita M."/>
            <person name="Numata K."/>
            <person name="Arakawa K."/>
        </authorList>
    </citation>
    <scope>NUCLEOTIDE SEQUENCE [LARGE SCALE GENOMIC DNA]</scope>
</reference>
<dbReference type="Proteomes" id="UP000299102">
    <property type="component" value="Unassembled WGS sequence"/>
</dbReference>
<evidence type="ECO:0000313" key="3">
    <source>
        <dbReference type="Proteomes" id="UP000299102"/>
    </source>
</evidence>
<protein>
    <submittedName>
        <fullName evidence="2">Uncharacterized protein</fullName>
    </submittedName>
</protein>
<dbReference type="EMBL" id="BGZK01003335">
    <property type="protein sequence ID" value="GBP00151.1"/>
    <property type="molecule type" value="Genomic_DNA"/>
</dbReference>
<comment type="caution">
    <text evidence="2">The sequence shown here is derived from an EMBL/GenBank/DDBJ whole genome shotgun (WGS) entry which is preliminary data.</text>
</comment>
<gene>
    <name evidence="2" type="ORF">EVAR_99523_1</name>
</gene>
<feature type="compositionally biased region" description="Low complexity" evidence="1">
    <location>
        <begin position="86"/>
        <end position="99"/>
    </location>
</feature>
<feature type="compositionally biased region" description="Low complexity" evidence="1">
    <location>
        <begin position="62"/>
        <end position="75"/>
    </location>
</feature>
<name>A0A4C1SGB8_EUMVA</name>